<reference evidence="3" key="1">
    <citation type="journal article" date="2019" name="Int. J. Syst. Evol. Microbiol.">
        <title>The Global Catalogue of Microorganisms (GCM) 10K type strain sequencing project: providing services to taxonomists for standard genome sequencing and annotation.</title>
        <authorList>
            <consortium name="The Broad Institute Genomics Platform"/>
            <consortium name="The Broad Institute Genome Sequencing Center for Infectious Disease"/>
            <person name="Wu L."/>
            <person name="Ma J."/>
        </authorList>
    </citation>
    <scope>NUCLEOTIDE SEQUENCE [LARGE SCALE GENOMIC DNA]</scope>
    <source>
        <strain evidence="3">JCM 13378</strain>
    </source>
</reference>
<feature type="chain" id="PRO_5046495612" evidence="1">
    <location>
        <begin position="25"/>
        <end position="784"/>
    </location>
</feature>
<organism evidence="2 3">
    <name type="scientific">Bowmanella denitrificans</name>
    <dbReference type="NCBI Taxonomy" id="366582"/>
    <lineage>
        <taxon>Bacteria</taxon>
        <taxon>Pseudomonadati</taxon>
        <taxon>Pseudomonadota</taxon>
        <taxon>Gammaproteobacteria</taxon>
        <taxon>Alteromonadales</taxon>
        <taxon>Alteromonadaceae</taxon>
        <taxon>Bowmanella</taxon>
    </lineage>
</organism>
<proteinExistence type="predicted"/>
<accession>A0ABP3H771</accession>
<sequence>MVERRRLAKGLGLWLLLLMQAACSRPVEPIPERLPPPAPQPLSFSQDIKPILDKRCLTCHGCFDAPCQLKLESAQALLRGAHHQEVYNGTRREAQSPTRLGIDAQTEAQWRELGFYSVLTPDMHGQSLMQNMLALGKQHPFKANQKLPEHINLGLQRQNQCIDNSGFDQYAQTHPWEGMPLGMTALSDAEYAALSGWLNQGATIDWQDRPLTAQQQQYVASWEAYLNQSEPNRQLVARWLYEHLFLAHLYFADQSEQTQYFSLQRSLTPPGQPIVPITTAQPNGDAQQQVYYRLSLIDETLVHKRHIALRFDDATQARIDQLFFASEWQPGQLPGYTYAERANPFVTFAAIPARARYQFMLDNAEYFVRTFIRGPVCRGQIATDVIRDHFWTLFQHPQQDLFITHPDYAAKVMPLLGMPGQDDDLLDAGSNWLKYREKRNQYAQLRSQAYQQQYPDGPDLTHIWHGDGNNTNALLSIFRHHDSASVERGLIGQIPQTIWWMDYPLLERTYYELVVNFNVFGNLAHQLQTRLYFDLIRNGSEQNLLRLLPAKSRADYMQAWYQGSGLLKRKFSYAPLDDTTPTALLYQSEDPYQELAQRLLADFDDINAMRKDPLNRCTNSPCARQEQAAWMQQTDNLLAGLSTQTADNLMALRWLPDVTLLRISNGEKDTLYSLIRNRAHSNVAFMLGESLRYEEEKDNLTIFPGLLGSYPNFIFDLPAAQLGSWLKQMQAISNEAEFEKWISQWGLRRTHPLFWQTLDNIHQWHKQHRPLEAGVLDINRYKNL</sequence>
<keyword evidence="1" id="KW-0732">Signal</keyword>
<protein>
    <submittedName>
        <fullName evidence="2">Fatty acid cis/trans isomerase</fullName>
    </submittedName>
</protein>
<keyword evidence="2" id="KW-0413">Isomerase</keyword>
<dbReference type="RefSeq" id="WP_343845796.1">
    <property type="nucleotide sequence ID" value="NZ_BAAAEI010000015.1"/>
</dbReference>
<keyword evidence="3" id="KW-1185">Reference proteome</keyword>
<feature type="signal peptide" evidence="1">
    <location>
        <begin position="1"/>
        <end position="24"/>
    </location>
</feature>
<comment type="caution">
    <text evidence="2">The sequence shown here is derived from an EMBL/GenBank/DDBJ whole genome shotgun (WGS) entry which is preliminary data.</text>
</comment>
<dbReference type="Pfam" id="PF06934">
    <property type="entry name" value="CTI"/>
    <property type="match status" value="1"/>
</dbReference>
<evidence type="ECO:0000256" key="1">
    <source>
        <dbReference type="SAM" id="SignalP"/>
    </source>
</evidence>
<dbReference type="InterPro" id="IPR010706">
    <property type="entry name" value="Fatty_acid_cis-trans_isomerase"/>
</dbReference>
<name>A0ABP3H771_9ALTE</name>
<evidence type="ECO:0000313" key="2">
    <source>
        <dbReference type="EMBL" id="GAA0362411.1"/>
    </source>
</evidence>
<evidence type="ECO:0000313" key="3">
    <source>
        <dbReference type="Proteomes" id="UP001501757"/>
    </source>
</evidence>
<gene>
    <name evidence="2" type="ORF">GCM10009092_28470</name>
</gene>
<dbReference type="Proteomes" id="UP001501757">
    <property type="component" value="Unassembled WGS sequence"/>
</dbReference>
<dbReference type="EMBL" id="BAAAEI010000015">
    <property type="protein sequence ID" value="GAA0362411.1"/>
    <property type="molecule type" value="Genomic_DNA"/>
</dbReference>
<dbReference type="GO" id="GO:0016853">
    <property type="term" value="F:isomerase activity"/>
    <property type="evidence" value="ECO:0007669"/>
    <property type="project" value="UniProtKB-KW"/>
</dbReference>